<dbReference type="InterPro" id="IPR050565">
    <property type="entry name" value="LYPA1-2/EST-like"/>
</dbReference>
<evidence type="ECO:0000259" key="3">
    <source>
        <dbReference type="Pfam" id="PF02230"/>
    </source>
</evidence>
<protein>
    <submittedName>
        <fullName evidence="4">Esterase</fullName>
    </submittedName>
</protein>
<dbReference type="SUPFAM" id="SSF53474">
    <property type="entry name" value="alpha/beta-Hydrolases"/>
    <property type="match status" value="1"/>
</dbReference>
<evidence type="ECO:0000313" key="5">
    <source>
        <dbReference type="Proteomes" id="UP001335737"/>
    </source>
</evidence>
<keyword evidence="5" id="KW-1185">Reference proteome</keyword>
<dbReference type="RefSeq" id="WP_327607784.1">
    <property type="nucleotide sequence ID" value="NZ_JARZFX010000005.1"/>
</dbReference>
<dbReference type="PANTHER" id="PTHR10655:SF17">
    <property type="entry name" value="LYSOPHOSPHOLIPASE-LIKE PROTEIN 1"/>
    <property type="match status" value="1"/>
</dbReference>
<evidence type="ECO:0000313" key="4">
    <source>
        <dbReference type="EMBL" id="MEC5424217.1"/>
    </source>
</evidence>
<dbReference type="Gene3D" id="3.40.50.1820">
    <property type="entry name" value="alpha/beta hydrolase"/>
    <property type="match status" value="1"/>
</dbReference>
<dbReference type="Pfam" id="PF02230">
    <property type="entry name" value="Abhydrolase_2"/>
    <property type="match status" value="1"/>
</dbReference>
<organism evidence="4 5">
    <name type="scientific">Virgibacillus tibetensis</name>
    <dbReference type="NCBI Taxonomy" id="3042313"/>
    <lineage>
        <taxon>Bacteria</taxon>
        <taxon>Bacillati</taxon>
        <taxon>Bacillota</taxon>
        <taxon>Bacilli</taxon>
        <taxon>Bacillales</taxon>
        <taxon>Bacillaceae</taxon>
        <taxon>Virgibacillus</taxon>
    </lineage>
</organism>
<accession>A0ABU6KIF0</accession>
<comment type="caution">
    <text evidence="4">The sequence shown here is derived from an EMBL/GenBank/DDBJ whole genome shotgun (WGS) entry which is preliminary data.</text>
</comment>
<gene>
    <name evidence="4" type="ORF">QGM71_12015</name>
</gene>
<dbReference type="EMBL" id="JARZFX010000005">
    <property type="protein sequence ID" value="MEC5424217.1"/>
    <property type="molecule type" value="Genomic_DNA"/>
</dbReference>
<dbReference type="Proteomes" id="UP001335737">
    <property type="component" value="Unassembled WGS sequence"/>
</dbReference>
<dbReference type="PANTHER" id="PTHR10655">
    <property type="entry name" value="LYSOPHOSPHOLIPASE-RELATED"/>
    <property type="match status" value="1"/>
</dbReference>
<reference evidence="4 5" key="1">
    <citation type="journal article" date="2024" name="Int. J. Syst. Evol. Microbiol.">
        <title>Virgibacillus tibetensis sp. nov., isolated from salt lake on the Tibetan Plateau of China.</title>
        <authorList>
            <person name="Phurbu D."/>
            <person name="Liu Z.-X."/>
            <person name="Wang R."/>
            <person name="Zheng Y.-Y."/>
            <person name="Liu H.-C."/>
            <person name="Zhou Y.-G."/>
            <person name="Yu Y.-J."/>
            <person name="Li A.-H."/>
        </authorList>
    </citation>
    <scope>NUCLEOTIDE SEQUENCE [LARGE SCALE GENOMIC DNA]</scope>
    <source>
        <strain evidence="4 5">C22-A2</strain>
    </source>
</reference>
<dbReference type="InterPro" id="IPR029058">
    <property type="entry name" value="AB_hydrolase_fold"/>
</dbReference>
<dbReference type="InterPro" id="IPR003140">
    <property type="entry name" value="PLipase/COase/thioEstase"/>
</dbReference>
<keyword evidence="2" id="KW-0378">Hydrolase</keyword>
<sequence>MMKDQLIYELRSPEIIEAGKKYPVIFLLHGMGSNEQDMMPLVSGIERELFVFSIRGPIQQPPGYAFFTIEGYGKPQRDGFEGAINVIENFIEYAEEKYPIDADEIYLMGFSQGAILSMTLGLRLGKRIKGIIALSGYIPDFVKEEYDIRPLDKVSAFISHGEYDQVLPFEWGLDAEAFYKQHGANSTFSAYPVGHTVSKENYNDFTVWFNKLSK</sequence>
<comment type="similarity">
    <text evidence="1">Belongs to the AB hydrolase superfamily. AB hydrolase 2 family.</text>
</comment>
<feature type="domain" description="Phospholipase/carboxylesterase/thioesterase" evidence="3">
    <location>
        <begin position="19"/>
        <end position="204"/>
    </location>
</feature>
<name>A0ABU6KIF0_9BACI</name>
<evidence type="ECO:0000256" key="2">
    <source>
        <dbReference type="ARBA" id="ARBA00022801"/>
    </source>
</evidence>
<proteinExistence type="inferred from homology"/>
<evidence type="ECO:0000256" key="1">
    <source>
        <dbReference type="ARBA" id="ARBA00006499"/>
    </source>
</evidence>